<comment type="caution">
    <text evidence="8">The sequence shown here is derived from an EMBL/GenBank/DDBJ whole genome shotgun (WGS) entry which is preliminary data.</text>
</comment>
<feature type="domain" description="RDD" evidence="7">
    <location>
        <begin position="244"/>
        <end position="340"/>
    </location>
</feature>
<dbReference type="PANTHER" id="PTHR36834">
    <property type="entry name" value="MEMBRANE PROTEIN-RELATED"/>
    <property type="match status" value="1"/>
</dbReference>
<evidence type="ECO:0000256" key="1">
    <source>
        <dbReference type="ARBA" id="ARBA00004141"/>
    </source>
</evidence>
<evidence type="ECO:0000313" key="9">
    <source>
        <dbReference type="Proteomes" id="UP000542674"/>
    </source>
</evidence>
<dbReference type="Proteomes" id="UP000542674">
    <property type="component" value="Unassembled WGS sequence"/>
</dbReference>
<gene>
    <name evidence="8" type="ORF">F4559_004345</name>
</gene>
<evidence type="ECO:0000256" key="2">
    <source>
        <dbReference type="ARBA" id="ARBA00022692"/>
    </source>
</evidence>
<feature type="transmembrane region" description="Helical" evidence="5">
    <location>
        <begin position="306"/>
        <end position="327"/>
    </location>
</feature>
<feature type="transmembrane region" description="Helical" evidence="5">
    <location>
        <begin position="49"/>
        <end position="69"/>
    </location>
</feature>
<dbReference type="AlphaFoldDB" id="A0A7W7T615"/>
<dbReference type="PANTHER" id="PTHR36834:SF1">
    <property type="entry name" value="INTEGRAL MEMBRANE PROTEIN"/>
    <property type="match status" value="1"/>
</dbReference>
<evidence type="ECO:0000256" key="3">
    <source>
        <dbReference type="ARBA" id="ARBA00022989"/>
    </source>
</evidence>
<proteinExistence type="predicted"/>
<dbReference type="InterPro" id="IPR053150">
    <property type="entry name" value="Teicoplanin_resist-assoc"/>
</dbReference>
<dbReference type="InterPro" id="IPR006976">
    <property type="entry name" value="VanZ-like"/>
</dbReference>
<organism evidence="8 9">
    <name type="scientific">Saccharothrix violaceirubra</name>
    <dbReference type="NCBI Taxonomy" id="413306"/>
    <lineage>
        <taxon>Bacteria</taxon>
        <taxon>Bacillati</taxon>
        <taxon>Actinomycetota</taxon>
        <taxon>Actinomycetes</taxon>
        <taxon>Pseudonocardiales</taxon>
        <taxon>Pseudonocardiaceae</taxon>
        <taxon>Saccharothrix</taxon>
    </lineage>
</organism>
<keyword evidence="2 5" id="KW-0812">Transmembrane</keyword>
<sequence length="353" mass="37393">MGIGIGVGTYLESVRAGFAAFVGVGALVLLPLAVLHYRRFGRVEPRRAFVLYGLLAYGLVAAALIFLPFPDPAAVCRGETMTSLRPFQWVTDMRANLSANGRSGLVAVVTSTAFLQQAFNVALFVPLGVVMRKAYGRGLLSVGCVGLGLSLAVEVVQYTGNFGVYACPYRISDVDDLISNTSGALLGWMLAPAAVVVPAVPSRTESVALPEAVSVPRRLVALAADAMVVVLAVLPDPRWAPVAALVVRVVAPAVTDGWTPGSWLVGHRLRTASGTRVPIHRLLAREVVGATGLCAYVVLVSPRWDMFAVDVAVVALVLLGAFVVPVFRRDQCGWPDLLAGTRAEHARRSLSRA</sequence>
<dbReference type="Pfam" id="PF04892">
    <property type="entry name" value="VanZ"/>
    <property type="match status" value="1"/>
</dbReference>
<name>A0A7W7T615_9PSEU</name>
<feature type="transmembrane region" description="Helical" evidence="5">
    <location>
        <begin position="139"/>
        <end position="157"/>
    </location>
</feature>
<accession>A0A7W7T615</accession>
<dbReference type="GO" id="GO:0016020">
    <property type="term" value="C:membrane"/>
    <property type="evidence" value="ECO:0007669"/>
    <property type="project" value="UniProtKB-SubCell"/>
</dbReference>
<reference evidence="8 9" key="1">
    <citation type="submission" date="2020-08" db="EMBL/GenBank/DDBJ databases">
        <title>Sequencing the genomes of 1000 actinobacteria strains.</title>
        <authorList>
            <person name="Klenk H.-P."/>
        </authorList>
    </citation>
    <scope>NUCLEOTIDE SEQUENCE [LARGE SCALE GENOMIC DNA]</scope>
    <source>
        <strain evidence="8 9">DSM 45084</strain>
    </source>
</reference>
<protein>
    <submittedName>
        <fullName evidence="8">Glycopeptide antibiotics resistance protein</fullName>
    </submittedName>
</protein>
<comment type="subcellular location">
    <subcellularLocation>
        <location evidence="1">Membrane</location>
        <topology evidence="1">Multi-pass membrane protein</topology>
    </subcellularLocation>
</comment>
<evidence type="ECO:0000259" key="6">
    <source>
        <dbReference type="Pfam" id="PF04892"/>
    </source>
</evidence>
<evidence type="ECO:0000256" key="5">
    <source>
        <dbReference type="SAM" id="Phobius"/>
    </source>
</evidence>
<dbReference type="RefSeq" id="WP_184671331.1">
    <property type="nucleotide sequence ID" value="NZ_BAABAI010000037.1"/>
</dbReference>
<feature type="transmembrane region" description="Helical" evidence="5">
    <location>
        <begin position="105"/>
        <end position="127"/>
    </location>
</feature>
<keyword evidence="3 5" id="KW-1133">Transmembrane helix</keyword>
<feature type="transmembrane region" description="Helical" evidence="5">
    <location>
        <begin position="16"/>
        <end position="37"/>
    </location>
</feature>
<keyword evidence="4 5" id="KW-0472">Membrane</keyword>
<feature type="domain" description="VanZ-like" evidence="6">
    <location>
        <begin position="55"/>
        <end position="192"/>
    </location>
</feature>
<dbReference type="Pfam" id="PF06271">
    <property type="entry name" value="RDD"/>
    <property type="match status" value="1"/>
</dbReference>
<dbReference type="EMBL" id="JACHJS010000001">
    <property type="protein sequence ID" value="MBB4966986.1"/>
    <property type="molecule type" value="Genomic_DNA"/>
</dbReference>
<dbReference type="InterPro" id="IPR010432">
    <property type="entry name" value="RDD"/>
</dbReference>
<evidence type="ECO:0000256" key="4">
    <source>
        <dbReference type="ARBA" id="ARBA00023136"/>
    </source>
</evidence>
<evidence type="ECO:0000313" key="8">
    <source>
        <dbReference type="EMBL" id="MBB4966986.1"/>
    </source>
</evidence>
<evidence type="ECO:0000259" key="7">
    <source>
        <dbReference type="Pfam" id="PF06271"/>
    </source>
</evidence>
<keyword evidence="9" id="KW-1185">Reference proteome</keyword>